<dbReference type="PANTHER" id="PTHR22835">
    <property type="entry name" value="ZINC FINGER FYVE DOMAIN CONTAINING PROTEIN"/>
    <property type="match status" value="1"/>
</dbReference>
<dbReference type="InterPro" id="IPR036514">
    <property type="entry name" value="SGNH_hydro_sf"/>
</dbReference>
<comment type="similarity">
    <text evidence="1">Belongs to the 'GDSL' lipolytic enzyme family.</text>
</comment>
<dbReference type="STRING" id="157652.A0A371F1W4"/>
<dbReference type="OrthoDB" id="1393056at2759"/>
<keyword evidence="3" id="KW-1185">Reference proteome</keyword>
<protein>
    <recommendedName>
        <fullName evidence="4">GDSL esterase/lipase</fullName>
    </recommendedName>
</protein>
<dbReference type="Gene3D" id="3.40.50.1110">
    <property type="entry name" value="SGNH hydrolase"/>
    <property type="match status" value="1"/>
</dbReference>
<gene>
    <name evidence="2" type="ORF">CR513_48370</name>
</gene>
<evidence type="ECO:0008006" key="4">
    <source>
        <dbReference type="Google" id="ProtNLM"/>
    </source>
</evidence>
<proteinExistence type="inferred from homology"/>
<evidence type="ECO:0000256" key="1">
    <source>
        <dbReference type="ARBA" id="ARBA00008668"/>
    </source>
</evidence>
<dbReference type="AlphaFoldDB" id="A0A371F1W4"/>
<dbReference type="Proteomes" id="UP000257109">
    <property type="component" value="Unassembled WGS sequence"/>
</dbReference>
<evidence type="ECO:0000313" key="3">
    <source>
        <dbReference type="Proteomes" id="UP000257109"/>
    </source>
</evidence>
<dbReference type="PANTHER" id="PTHR22835:SF621">
    <property type="entry name" value="GDSL ESTERASE_LIPASE ENOD8"/>
    <property type="match status" value="1"/>
</dbReference>
<organism evidence="2 3">
    <name type="scientific">Mucuna pruriens</name>
    <name type="common">Velvet bean</name>
    <name type="synonym">Dolichos pruriens</name>
    <dbReference type="NCBI Taxonomy" id="157652"/>
    <lineage>
        <taxon>Eukaryota</taxon>
        <taxon>Viridiplantae</taxon>
        <taxon>Streptophyta</taxon>
        <taxon>Embryophyta</taxon>
        <taxon>Tracheophyta</taxon>
        <taxon>Spermatophyta</taxon>
        <taxon>Magnoliopsida</taxon>
        <taxon>eudicotyledons</taxon>
        <taxon>Gunneridae</taxon>
        <taxon>Pentapetalae</taxon>
        <taxon>rosids</taxon>
        <taxon>fabids</taxon>
        <taxon>Fabales</taxon>
        <taxon>Fabaceae</taxon>
        <taxon>Papilionoideae</taxon>
        <taxon>50 kb inversion clade</taxon>
        <taxon>NPAAA clade</taxon>
        <taxon>indigoferoid/millettioid clade</taxon>
        <taxon>Phaseoleae</taxon>
        <taxon>Mucuna</taxon>
    </lineage>
</organism>
<reference evidence="2" key="1">
    <citation type="submission" date="2018-05" db="EMBL/GenBank/DDBJ databases">
        <title>Draft genome of Mucuna pruriens seed.</title>
        <authorList>
            <person name="Nnadi N.E."/>
            <person name="Vos R."/>
            <person name="Hasami M.H."/>
            <person name="Devisetty U.K."/>
            <person name="Aguiy J.C."/>
        </authorList>
    </citation>
    <scope>NUCLEOTIDE SEQUENCE [LARGE SCALE GENOMIC DNA]</scope>
    <source>
        <strain evidence="2">JCA_2017</strain>
    </source>
</reference>
<comment type="caution">
    <text evidence="2">The sequence shown here is derived from an EMBL/GenBank/DDBJ whole genome shotgun (WGS) entry which is preliminary data.</text>
</comment>
<accession>A0A371F1W4</accession>
<dbReference type="EMBL" id="QJKJ01011025">
    <property type="protein sequence ID" value="RDX72183.1"/>
    <property type="molecule type" value="Genomic_DNA"/>
</dbReference>
<evidence type="ECO:0000313" key="2">
    <source>
        <dbReference type="EMBL" id="RDX72183.1"/>
    </source>
</evidence>
<feature type="non-terminal residue" evidence="2">
    <location>
        <position position="1"/>
    </location>
</feature>
<name>A0A371F1W4_MUCPR</name>
<sequence>MSLMELPSITKFHIKHVTSLVLLSIATTILNPVMAKNNCDFPAIFSFGASNADTGGWAASFLPRLPPNGETFFRRPAGRFCDGRIIIDFIDTS</sequence>